<dbReference type="PROSITE" id="PS50158">
    <property type="entry name" value="ZF_CCHC"/>
    <property type="match status" value="1"/>
</dbReference>
<dbReference type="AlphaFoldDB" id="A0AA88UJH5"/>
<dbReference type="InterPro" id="IPR036875">
    <property type="entry name" value="Znf_CCHC_sf"/>
</dbReference>
<protein>
    <recommendedName>
        <fullName evidence="2">CCHC-type domain-containing protein</fullName>
    </recommendedName>
</protein>
<name>A0AA88UJH5_9ASTE</name>
<feature type="domain" description="CCHC-type" evidence="2">
    <location>
        <begin position="177"/>
        <end position="190"/>
    </location>
</feature>
<dbReference type="SUPFAM" id="SSF57756">
    <property type="entry name" value="Retrovirus zinc finger-like domains"/>
    <property type="match status" value="1"/>
</dbReference>
<gene>
    <name evidence="3" type="ORF">RJ640_023630</name>
</gene>
<keyword evidence="1" id="KW-0862">Zinc</keyword>
<evidence type="ECO:0000256" key="1">
    <source>
        <dbReference type="PROSITE-ProRule" id="PRU00047"/>
    </source>
</evidence>
<keyword evidence="1" id="KW-0863">Zinc-finger</keyword>
<dbReference type="PANTHER" id="PTHR35317">
    <property type="entry name" value="OS04G0629600 PROTEIN"/>
    <property type="match status" value="1"/>
</dbReference>
<dbReference type="GO" id="GO:0003676">
    <property type="term" value="F:nucleic acid binding"/>
    <property type="evidence" value="ECO:0007669"/>
    <property type="project" value="InterPro"/>
</dbReference>
<dbReference type="InterPro" id="IPR054722">
    <property type="entry name" value="PolX-like_BBD"/>
</dbReference>
<dbReference type="Pfam" id="PF25597">
    <property type="entry name" value="SH3_retrovirus"/>
    <property type="match status" value="1"/>
</dbReference>
<dbReference type="Pfam" id="PF14223">
    <property type="entry name" value="Retrotran_gag_2"/>
    <property type="match status" value="1"/>
</dbReference>
<keyword evidence="4" id="KW-1185">Reference proteome</keyword>
<keyword evidence="1" id="KW-0479">Metal-binding</keyword>
<dbReference type="InterPro" id="IPR001878">
    <property type="entry name" value="Znf_CCHC"/>
</dbReference>
<evidence type="ECO:0000259" key="2">
    <source>
        <dbReference type="PROSITE" id="PS50158"/>
    </source>
</evidence>
<dbReference type="Pfam" id="PF22936">
    <property type="entry name" value="Pol_BBD"/>
    <property type="match status" value="1"/>
</dbReference>
<accession>A0AA88UJH5</accession>
<dbReference type="InterPro" id="IPR057670">
    <property type="entry name" value="SH3_retrovirus"/>
</dbReference>
<dbReference type="EMBL" id="JAVXUO010000990">
    <property type="protein sequence ID" value="KAK2987329.1"/>
    <property type="molecule type" value="Genomic_DNA"/>
</dbReference>
<reference evidence="3" key="1">
    <citation type="submission" date="2022-12" db="EMBL/GenBank/DDBJ databases">
        <title>Draft genome assemblies for two species of Escallonia (Escalloniales).</title>
        <authorList>
            <person name="Chanderbali A."/>
            <person name="Dervinis C."/>
            <person name="Anghel I."/>
            <person name="Soltis D."/>
            <person name="Soltis P."/>
            <person name="Zapata F."/>
        </authorList>
    </citation>
    <scope>NUCLEOTIDE SEQUENCE</scope>
    <source>
        <strain evidence="3">UCBG92.1500</strain>
        <tissue evidence="3">Leaf</tissue>
    </source>
</reference>
<dbReference type="Proteomes" id="UP001187471">
    <property type="component" value="Unassembled WGS sequence"/>
</dbReference>
<dbReference type="GO" id="GO:0008270">
    <property type="term" value="F:zinc ion binding"/>
    <property type="evidence" value="ECO:0007669"/>
    <property type="project" value="UniProtKB-KW"/>
</dbReference>
<evidence type="ECO:0000313" key="4">
    <source>
        <dbReference type="Proteomes" id="UP001187471"/>
    </source>
</evidence>
<dbReference type="PANTHER" id="PTHR35317:SF27">
    <property type="entry name" value="RETROVIRUS-RELATED POL POLYPROTEIN FROM TRANSPOSON TNT 1-94"/>
    <property type="match status" value="1"/>
</dbReference>
<sequence length="449" mass="51046">MASDSNFVQAAIPRFDGHYDHWSMLMENFLRSKEYWLVVESGVGEPAKDAVMTDAQKTELEGRKLKDLKAKNYLFQAIDRSILETILSKETSKDIWDSMKKKYQGSSRVKRAQLQALRRDFEVLQMKDEEGVEVEVEVEEGEIEAIDGIRHFKADDDHYEGKGRGQDQHFDKSKVECFRCHKFGHYRSECYTKLPNDKEKGEKSNFVEKKEVETLLMVVQAHKEPAADVWYVDTGCSNHMCGSKSSFSYLNEDFHSTVSFGDFSTVNVMGKGDVKIRTKNGFVETISNVLYVPDLKSNLLSASQLQEKGYIITIQQGACEIYDPTKGAIVVVEMSSNRSPTFVVQDMTPEEAWSGQRPAVDHFRIFGCIAYAHVPYEKRKKLDDKSEKCVFLGVSKVSKAYKLFNPLTKKIVTGRDVVFEEEALGIGIGSSLLQLFFIVTLKKKCSQLQ</sequence>
<organism evidence="3 4">
    <name type="scientific">Escallonia rubra</name>
    <dbReference type="NCBI Taxonomy" id="112253"/>
    <lineage>
        <taxon>Eukaryota</taxon>
        <taxon>Viridiplantae</taxon>
        <taxon>Streptophyta</taxon>
        <taxon>Embryophyta</taxon>
        <taxon>Tracheophyta</taxon>
        <taxon>Spermatophyta</taxon>
        <taxon>Magnoliopsida</taxon>
        <taxon>eudicotyledons</taxon>
        <taxon>Gunneridae</taxon>
        <taxon>Pentapetalae</taxon>
        <taxon>asterids</taxon>
        <taxon>campanulids</taxon>
        <taxon>Escalloniales</taxon>
        <taxon>Escalloniaceae</taxon>
        <taxon>Escallonia</taxon>
    </lineage>
</organism>
<proteinExistence type="predicted"/>
<evidence type="ECO:0000313" key="3">
    <source>
        <dbReference type="EMBL" id="KAK2987329.1"/>
    </source>
</evidence>
<comment type="caution">
    <text evidence="3">The sequence shown here is derived from an EMBL/GenBank/DDBJ whole genome shotgun (WGS) entry which is preliminary data.</text>
</comment>